<evidence type="ECO:0000313" key="1">
    <source>
        <dbReference type="EMBL" id="GGR31058.1"/>
    </source>
</evidence>
<evidence type="ECO:0000313" key="2">
    <source>
        <dbReference type="Proteomes" id="UP000610303"/>
    </source>
</evidence>
<name>A0A918CLB4_AGRME</name>
<dbReference type="Pfam" id="PF10049">
    <property type="entry name" value="DUF2283"/>
    <property type="match status" value="1"/>
</dbReference>
<proteinExistence type="predicted"/>
<sequence length="73" mass="7701">MKLTYDPEADAAYLTLGDTIAPGSISHTVEFESPAGGTMLLADVDTNGRILGFEFIGAQHTLDPALLRDAPLP</sequence>
<dbReference type="RefSeq" id="WP_189085812.1">
    <property type="nucleotide sequence ID" value="NZ_BMRJ01000002.1"/>
</dbReference>
<dbReference type="AlphaFoldDB" id="A0A918CLB4"/>
<dbReference type="EMBL" id="BMRJ01000002">
    <property type="protein sequence ID" value="GGR31058.1"/>
    <property type="molecule type" value="Genomic_DNA"/>
</dbReference>
<organism evidence="1 2">
    <name type="scientific">Agromyces mediolanus</name>
    <name type="common">Corynebacterium mediolanum</name>
    <dbReference type="NCBI Taxonomy" id="41986"/>
    <lineage>
        <taxon>Bacteria</taxon>
        <taxon>Bacillati</taxon>
        <taxon>Actinomycetota</taxon>
        <taxon>Actinomycetes</taxon>
        <taxon>Micrococcales</taxon>
        <taxon>Microbacteriaceae</taxon>
        <taxon>Agromyces</taxon>
    </lineage>
</organism>
<keyword evidence="2" id="KW-1185">Reference proteome</keyword>
<dbReference type="InterPro" id="IPR019270">
    <property type="entry name" value="DUF2283"/>
</dbReference>
<comment type="caution">
    <text evidence="1">The sequence shown here is derived from an EMBL/GenBank/DDBJ whole genome shotgun (WGS) entry which is preliminary data.</text>
</comment>
<gene>
    <name evidence="1" type="ORF">GCM10010196_26520</name>
</gene>
<protein>
    <recommendedName>
        <fullName evidence="3">DUF2283 domain-containing protein</fullName>
    </recommendedName>
</protein>
<accession>A0A918CLB4</accession>
<reference evidence="1" key="2">
    <citation type="submission" date="2020-09" db="EMBL/GenBank/DDBJ databases">
        <authorList>
            <person name="Sun Q."/>
            <person name="Ohkuma M."/>
        </authorList>
    </citation>
    <scope>NUCLEOTIDE SEQUENCE</scope>
    <source>
        <strain evidence="1">JCM 3346</strain>
    </source>
</reference>
<evidence type="ECO:0008006" key="3">
    <source>
        <dbReference type="Google" id="ProtNLM"/>
    </source>
</evidence>
<dbReference type="Proteomes" id="UP000610303">
    <property type="component" value="Unassembled WGS sequence"/>
</dbReference>
<reference evidence="1" key="1">
    <citation type="journal article" date="2014" name="Int. J. Syst. Evol. Microbiol.">
        <title>Complete genome sequence of Corynebacterium casei LMG S-19264T (=DSM 44701T), isolated from a smear-ripened cheese.</title>
        <authorList>
            <consortium name="US DOE Joint Genome Institute (JGI-PGF)"/>
            <person name="Walter F."/>
            <person name="Albersmeier A."/>
            <person name="Kalinowski J."/>
            <person name="Ruckert C."/>
        </authorList>
    </citation>
    <scope>NUCLEOTIDE SEQUENCE</scope>
    <source>
        <strain evidence="1">JCM 3346</strain>
    </source>
</reference>